<keyword evidence="2" id="KW-1185">Reference proteome</keyword>
<dbReference type="Proteomes" id="UP000886595">
    <property type="component" value="Unassembled WGS sequence"/>
</dbReference>
<accession>A0A8X7R3Z8</accession>
<organism evidence="1 2">
    <name type="scientific">Brassica carinata</name>
    <name type="common">Ethiopian mustard</name>
    <name type="synonym">Abyssinian cabbage</name>
    <dbReference type="NCBI Taxonomy" id="52824"/>
    <lineage>
        <taxon>Eukaryota</taxon>
        <taxon>Viridiplantae</taxon>
        <taxon>Streptophyta</taxon>
        <taxon>Embryophyta</taxon>
        <taxon>Tracheophyta</taxon>
        <taxon>Spermatophyta</taxon>
        <taxon>Magnoliopsida</taxon>
        <taxon>eudicotyledons</taxon>
        <taxon>Gunneridae</taxon>
        <taxon>Pentapetalae</taxon>
        <taxon>rosids</taxon>
        <taxon>malvids</taxon>
        <taxon>Brassicales</taxon>
        <taxon>Brassicaceae</taxon>
        <taxon>Brassiceae</taxon>
        <taxon>Brassica</taxon>
    </lineage>
</organism>
<evidence type="ECO:0000313" key="1">
    <source>
        <dbReference type="EMBL" id="KAG2279378.1"/>
    </source>
</evidence>
<comment type="caution">
    <text evidence="1">The sequence shown here is derived from an EMBL/GenBank/DDBJ whole genome shotgun (WGS) entry which is preliminary data.</text>
</comment>
<proteinExistence type="predicted"/>
<name>A0A8X7R3Z8_BRACI</name>
<evidence type="ECO:0000313" key="2">
    <source>
        <dbReference type="Proteomes" id="UP000886595"/>
    </source>
</evidence>
<dbReference type="EMBL" id="JAAMPC010000011">
    <property type="protein sequence ID" value="KAG2279378.1"/>
    <property type="molecule type" value="Genomic_DNA"/>
</dbReference>
<protein>
    <submittedName>
        <fullName evidence="1">Uncharacterized protein</fullName>
    </submittedName>
</protein>
<gene>
    <name evidence="1" type="ORF">Bca52824_050598</name>
</gene>
<sequence>MALGYCSLLGSNCLVILEMSPLYLAITNMVEGCLTSLTLALYMDLVSPGLGCNSFVMKALNFLDLAFVLLPEFLDLCLKLP</sequence>
<dbReference type="AlphaFoldDB" id="A0A8X7R3Z8"/>
<reference evidence="1 2" key="1">
    <citation type="submission" date="2020-02" db="EMBL/GenBank/DDBJ databases">
        <authorList>
            <person name="Ma Q."/>
            <person name="Huang Y."/>
            <person name="Song X."/>
            <person name="Pei D."/>
        </authorList>
    </citation>
    <scope>NUCLEOTIDE SEQUENCE [LARGE SCALE GENOMIC DNA]</scope>
    <source>
        <strain evidence="1">Sxm20200214</strain>
        <tissue evidence="1">Leaf</tissue>
    </source>
</reference>